<dbReference type="PANTHER" id="PTHR28008:SF1">
    <property type="entry name" value="DOMAIN PROTEIN, PUTATIVE (AFU_ORTHOLOGUE AFUA_3G10980)-RELATED"/>
    <property type="match status" value="1"/>
</dbReference>
<comment type="caution">
    <text evidence="3">The sequence shown here is derived from an EMBL/GenBank/DDBJ whole genome shotgun (WGS) entry which is preliminary data.</text>
</comment>
<sequence>MHWLSLAARLGFWLVLAAVTVLSLLPLQFAVQSGASDKIEHFVAYAALTAAGRIGYRDRPGPLMLAAAIVVYGIAIEIAQSFIPGRMMSGWDVFANTTGVLIGLGLSWLVLRRLSPPAQ</sequence>
<feature type="transmembrane region" description="Helical" evidence="1">
    <location>
        <begin position="89"/>
        <end position="111"/>
    </location>
</feature>
<keyword evidence="1" id="KW-1133">Transmembrane helix</keyword>
<dbReference type="EMBL" id="SADE01000002">
    <property type="protein sequence ID" value="RVU36784.1"/>
    <property type="molecule type" value="Genomic_DNA"/>
</dbReference>
<dbReference type="AlphaFoldDB" id="A0A3S2WSI0"/>
<keyword evidence="1" id="KW-0812">Transmembrane</keyword>
<feature type="domain" description="VanZ-like" evidence="2">
    <location>
        <begin position="38"/>
        <end position="110"/>
    </location>
</feature>
<dbReference type="OrthoDB" id="582407at2"/>
<dbReference type="PANTHER" id="PTHR28008">
    <property type="entry name" value="DOMAIN PROTEIN, PUTATIVE (AFU_ORTHOLOGUE AFUA_3G10980)-RELATED"/>
    <property type="match status" value="1"/>
</dbReference>
<dbReference type="InterPro" id="IPR006976">
    <property type="entry name" value="VanZ-like"/>
</dbReference>
<evidence type="ECO:0000313" key="4">
    <source>
        <dbReference type="Proteomes" id="UP000287447"/>
    </source>
</evidence>
<dbReference type="NCBIfam" id="NF037970">
    <property type="entry name" value="vanZ_1"/>
    <property type="match status" value="1"/>
</dbReference>
<organism evidence="3 4">
    <name type="scientific">Hwanghaeella grinnelliae</name>
    <dbReference type="NCBI Taxonomy" id="2500179"/>
    <lineage>
        <taxon>Bacteria</taxon>
        <taxon>Pseudomonadati</taxon>
        <taxon>Pseudomonadota</taxon>
        <taxon>Alphaproteobacteria</taxon>
        <taxon>Rhodospirillales</taxon>
        <taxon>Rhodospirillaceae</taxon>
        <taxon>Hwanghaeella</taxon>
    </lineage>
</organism>
<dbReference type="Proteomes" id="UP000287447">
    <property type="component" value="Unassembled WGS sequence"/>
</dbReference>
<evidence type="ECO:0000313" key="3">
    <source>
        <dbReference type="EMBL" id="RVU36784.1"/>
    </source>
</evidence>
<proteinExistence type="predicted"/>
<name>A0A3S2WSI0_9PROT</name>
<gene>
    <name evidence="3" type="ORF">EOI86_16605</name>
</gene>
<dbReference type="Pfam" id="PF04892">
    <property type="entry name" value="VanZ"/>
    <property type="match status" value="1"/>
</dbReference>
<keyword evidence="1" id="KW-0472">Membrane</keyword>
<evidence type="ECO:0000259" key="2">
    <source>
        <dbReference type="Pfam" id="PF04892"/>
    </source>
</evidence>
<feature type="transmembrane region" description="Helical" evidence="1">
    <location>
        <begin position="63"/>
        <end position="83"/>
    </location>
</feature>
<keyword evidence="4" id="KW-1185">Reference proteome</keyword>
<reference evidence="4" key="1">
    <citation type="submission" date="2019-01" db="EMBL/GenBank/DDBJ databases">
        <title>Gri0909 isolated from a small marine red alga.</title>
        <authorList>
            <person name="Kim J."/>
            <person name="Jeong S.E."/>
            <person name="Jeon C.O."/>
        </authorList>
    </citation>
    <scope>NUCLEOTIDE SEQUENCE [LARGE SCALE GENOMIC DNA]</scope>
    <source>
        <strain evidence="4">Gri0909</strain>
    </source>
</reference>
<dbReference type="RefSeq" id="WP_127766260.1">
    <property type="nucleotide sequence ID" value="NZ_SADE01000002.1"/>
</dbReference>
<evidence type="ECO:0000256" key="1">
    <source>
        <dbReference type="SAM" id="Phobius"/>
    </source>
</evidence>
<accession>A0A3S2WSI0</accession>
<protein>
    <submittedName>
        <fullName evidence="3">VanZ family protein</fullName>
    </submittedName>
</protein>